<dbReference type="InterPro" id="IPR014710">
    <property type="entry name" value="RmlC-like_jellyroll"/>
</dbReference>
<dbReference type="Gene3D" id="2.60.120.10">
    <property type="entry name" value="Jelly Rolls"/>
    <property type="match status" value="1"/>
</dbReference>
<reference evidence="1" key="1">
    <citation type="submission" date="2020-11" db="EMBL/GenBank/DDBJ databases">
        <title>Nocardioides cynanchi sp. nov., isolated from soil of rhizosphere of Cynanchum wilfordii.</title>
        <authorList>
            <person name="Lee J.-S."/>
            <person name="Suh M.K."/>
            <person name="Kim J.-S."/>
        </authorList>
    </citation>
    <scope>NUCLEOTIDE SEQUENCE</scope>
    <source>
        <strain evidence="1">KCTC 19276</strain>
    </source>
</reference>
<sequence length="124" mass="13265">MARLSKAQANKQDIGVGVVYETVAEGYEISILDMRQDADLAPMLRGLPDDRCTCPHWGYVVSGLLTFTFADRAEAFGAGEAFYVGPGHTPAVAAGTEVVMFSPEDQIAPVNEVLQRNMAAMQGA</sequence>
<proteinExistence type="predicted"/>
<organism evidence="1 2">
    <name type="scientific">Nocardioides agariphilus</name>
    <dbReference type="NCBI Taxonomy" id="433664"/>
    <lineage>
        <taxon>Bacteria</taxon>
        <taxon>Bacillati</taxon>
        <taxon>Actinomycetota</taxon>
        <taxon>Actinomycetes</taxon>
        <taxon>Propionibacteriales</taxon>
        <taxon>Nocardioidaceae</taxon>
        <taxon>Nocardioides</taxon>
    </lineage>
</organism>
<name>A0A930VRL1_9ACTN</name>
<comment type="caution">
    <text evidence="1">The sequence shown here is derived from an EMBL/GenBank/DDBJ whole genome shotgun (WGS) entry which is preliminary data.</text>
</comment>
<dbReference type="SUPFAM" id="SSF51182">
    <property type="entry name" value="RmlC-like cupins"/>
    <property type="match status" value="1"/>
</dbReference>
<dbReference type="RefSeq" id="WP_194697709.1">
    <property type="nucleotide sequence ID" value="NZ_JADKPO010000027.1"/>
</dbReference>
<accession>A0A930VRL1</accession>
<protein>
    <submittedName>
        <fullName evidence="1">Cupin domain-containing protein</fullName>
    </submittedName>
</protein>
<keyword evidence="2" id="KW-1185">Reference proteome</keyword>
<dbReference type="InterPro" id="IPR011051">
    <property type="entry name" value="RmlC_Cupin_sf"/>
</dbReference>
<dbReference type="Proteomes" id="UP000660668">
    <property type="component" value="Unassembled WGS sequence"/>
</dbReference>
<evidence type="ECO:0000313" key="2">
    <source>
        <dbReference type="Proteomes" id="UP000660668"/>
    </source>
</evidence>
<evidence type="ECO:0000313" key="1">
    <source>
        <dbReference type="EMBL" id="MBF4769565.1"/>
    </source>
</evidence>
<gene>
    <name evidence="1" type="ORF">ISU10_17495</name>
</gene>
<dbReference type="AlphaFoldDB" id="A0A930VRL1"/>
<dbReference type="EMBL" id="JADKPO010000027">
    <property type="protein sequence ID" value="MBF4769565.1"/>
    <property type="molecule type" value="Genomic_DNA"/>
</dbReference>